<evidence type="ECO:0000313" key="6">
    <source>
        <dbReference type="EMBL" id="KAG2232650.1"/>
    </source>
</evidence>
<dbReference type="GO" id="GO:0005576">
    <property type="term" value="C:extracellular region"/>
    <property type="evidence" value="ECO:0007669"/>
    <property type="project" value="UniProtKB-SubCell"/>
</dbReference>
<protein>
    <recommendedName>
        <fullName evidence="8">Phosphate-induced protein 1 conserved region-domain-containing protein</fullName>
    </recommendedName>
</protein>
<dbReference type="AlphaFoldDB" id="A0A8H7SQE4"/>
<comment type="caution">
    <text evidence="6">The sequence shown here is derived from an EMBL/GenBank/DDBJ whole genome shotgun (WGS) entry which is preliminary data.</text>
</comment>
<reference evidence="6" key="1">
    <citation type="submission" date="2021-01" db="EMBL/GenBank/DDBJ databases">
        <title>Metabolic potential, ecology and presence of endohyphal bacteria is reflected in genomic diversity of Mucoromycotina.</title>
        <authorList>
            <person name="Muszewska A."/>
            <person name="Okrasinska A."/>
            <person name="Steczkiewicz K."/>
            <person name="Drgas O."/>
            <person name="Orlowska M."/>
            <person name="Perlinska-Lenart U."/>
            <person name="Aleksandrzak-Piekarczyk T."/>
            <person name="Szatraj K."/>
            <person name="Zielenkiewicz U."/>
            <person name="Pilsyk S."/>
            <person name="Malc E."/>
            <person name="Mieczkowski P."/>
            <person name="Kruszewska J.S."/>
            <person name="Biernat P."/>
            <person name="Pawlowska J."/>
        </authorList>
    </citation>
    <scope>NUCLEOTIDE SEQUENCE</scope>
    <source>
        <strain evidence="6">WA0000018081</strain>
    </source>
</reference>
<keyword evidence="7" id="KW-1185">Reference proteome</keyword>
<dbReference type="PANTHER" id="PTHR31279">
    <property type="entry name" value="PROTEIN EXORDIUM-LIKE 5"/>
    <property type="match status" value="1"/>
</dbReference>
<evidence type="ECO:0000256" key="2">
    <source>
        <dbReference type="ARBA" id="ARBA00022525"/>
    </source>
</evidence>
<dbReference type="PROSITE" id="PS51257">
    <property type="entry name" value="PROKAR_LIPOPROTEIN"/>
    <property type="match status" value="1"/>
</dbReference>
<dbReference type="Proteomes" id="UP000613177">
    <property type="component" value="Unassembled WGS sequence"/>
</dbReference>
<dbReference type="PANTHER" id="PTHR31279:SF58">
    <property type="entry name" value="PROTEIN EXORDIUM-LIKE 2"/>
    <property type="match status" value="1"/>
</dbReference>
<comment type="subcellular location">
    <subcellularLocation>
        <location evidence="1">Secreted</location>
    </subcellularLocation>
</comment>
<evidence type="ECO:0000256" key="5">
    <source>
        <dbReference type="SAM" id="SignalP"/>
    </source>
</evidence>
<dbReference type="OrthoDB" id="2016249at2759"/>
<feature type="signal peptide" evidence="5">
    <location>
        <begin position="1"/>
        <end position="19"/>
    </location>
</feature>
<evidence type="ECO:0000313" key="7">
    <source>
        <dbReference type="Proteomes" id="UP000613177"/>
    </source>
</evidence>
<keyword evidence="2" id="KW-0964">Secreted</keyword>
<feature type="chain" id="PRO_5034491878" description="Phosphate-induced protein 1 conserved region-domain-containing protein" evidence="5">
    <location>
        <begin position="20"/>
        <end position="295"/>
    </location>
</feature>
<keyword evidence="3 5" id="KW-0732">Signal</keyword>
<accession>A0A8H7SQE4</accession>
<comment type="similarity">
    <text evidence="4">Belongs to the EXORDIUM family.</text>
</comment>
<dbReference type="Pfam" id="PF04674">
    <property type="entry name" value="Phi_1"/>
    <property type="match status" value="1"/>
</dbReference>
<sequence>MRLSSFIASFASLACLVSAQQIIPTNTGPSVIISQYGSSFKNLGGNILHDKVNVYIIFYGNWTSAESQQEQTVFMHFVDNISLSPWFSLLKQYTDGNGKSVTGPLNLAAAVNDAGSHKLSLTPEIHKQIVSDAVSSGYLSPSNQLDSNGIYVIMGGPDVNDADFCKNNCGYNSWTDNFQYIYIGYPGSCPDVCFPTDNKNVSPNNSPAMDAAITIFSHEIQDILTDPRGDAWEINDASGNTIELGDFCSAKNVSREQFGSLTQDQQLGSYNLELAGSKYLVQTIFDLESKECKLA</sequence>
<dbReference type="InterPro" id="IPR006766">
    <property type="entry name" value="EXORDIUM-like"/>
</dbReference>
<gene>
    <name evidence="6" type="ORF">INT48_004250</name>
</gene>
<evidence type="ECO:0000256" key="1">
    <source>
        <dbReference type="ARBA" id="ARBA00004613"/>
    </source>
</evidence>
<evidence type="ECO:0000256" key="3">
    <source>
        <dbReference type="ARBA" id="ARBA00022729"/>
    </source>
</evidence>
<evidence type="ECO:0000256" key="4">
    <source>
        <dbReference type="ARBA" id="ARBA00023591"/>
    </source>
</evidence>
<name>A0A8H7SQE4_9FUNG</name>
<proteinExistence type="inferred from homology"/>
<evidence type="ECO:0008006" key="8">
    <source>
        <dbReference type="Google" id="ProtNLM"/>
    </source>
</evidence>
<organism evidence="6 7">
    <name type="scientific">Thamnidium elegans</name>
    <dbReference type="NCBI Taxonomy" id="101142"/>
    <lineage>
        <taxon>Eukaryota</taxon>
        <taxon>Fungi</taxon>
        <taxon>Fungi incertae sedis</taxon>
        <taxon>Mucoromycota</taxon>
        <taxon>Mucoromycotina</taxon>
        <taxon>Mucoromycetes</taxon>
        <taxon>Mucorales</taxon>
        <taxon>Mucorineae</taxon>
        <taxon>Mucoraceae</taxon>
        <taxon>Thamnidium</taxon>
    </lineage>
</organism>
<dbReference type="EMBL" id="JAEPRE010000104">
    <property type="protein sequence ID" value="KAG2232650.1"/>
    <property type="molecule type" value="Genomic_DNA"/>
</dbReference>